<evidence type="ECO:0000256" key="1">
    <source>
        <dbReference type="ARBA" id="ARBA00022679"/>
    </source>
</evidence>
<keyword evidence="3" id="KW-0418">Kinase</keyword>
<keyword evidence="2" id="KW-0547">Nucleotide-binding</keyword>
<organism evidence="8 9">
    <name type="scientific">Shouchella clausii</name>
    <name type="common">Alkalihalobacillus clausii</name>
    <dbReference type="NCBI Taxonomy" id="79880"/>
    <lineage>
        <taxon>Bacteria</taxon>
        <taxon>Bacillati</taxon>
        <taxon>Bacillota</taxon>
        <taxon>Bacilli</taxon>
        <taxon>Bacillales</taxon>
        <taxon>Bacillaceae</taxon>
        <taxon>Shouchella</taxon>
    </lineage>
</organism>
<keyword evidence="1" id="KW-0808">Transferase</keyword>
<evidence type="ECO:0000256" key="3">
    <source>
        <dbReference type="ARBA" id="ARBA00022777"/>
    </source>
</evidence>
<keyword evidence="5" id="KW-0902">Two-component regulatory system</keyword>
<dbReference type="Pfam" id="PF06580">
    <property type="entry name" value="His_kinase"/>
    <property type="match status" value="1"/>
</dbReference>
<dbReference type="GO" id="GO:0005524">
    <property type="term" value="F:ATP binding"/>
    <property type="evidence" value="ECO:0007669"/>
    <property type="project" value="UniProtKB-KW"/>
</dbReference>
<reference evidence="8 9" key="1">
    <citation type="submission" date="2017-07" db="EMBL/GenBank/DDBJ databases">
        <title>Isolation and whole genome analysis of endospore-forming bacteria from heroin.</title>
        <authorList>
            <person name="Kalinowski J."/>
            <person name="Ahrens B."/>
            <person name="Al-Dilaimi A."/>
            <person name="Winkler A."/>
            <person name="Wibberg D."/>
            <person name="Schleenbecker U."/>
            <person name="Ruckert C."/>
            <person name="Wolfel R."/>
            <person name="Grass G."/>
        </authorList>
    </citation>
    <scope>NUCLEOTIDE SEQUENCE [LARGE SCALE GENOMIC DNA]</scope>
    <source>
        <strain evidence="8 9">7539</strain>
    </source>
</reference>
<evidence type="ECO:0000256" key="5">
    <source>
        <dbReference type="ARBA" id="ARBA00023012"/>
    </source>
</evidence>
<keyword evidence="4" id="KW-0067">ATP-binding</keyword>
<gene>
    <name evidence="8" type="ORF">CHH72_17815</name>
</gene>
<evidence type="ECO:0000259" key="7">
    <source>
        <dbReference type="PROSITE" id="PS50109"/>
    </source>
</evidence>
<proteinExistence type="predicted"/>
<dbReference type="InterPro" id="IPR010559">
    <property type="entry name" value="Sig_transdc_His_kin_internal"/>
</dbReference>
<keyword evidence="6" id="KW-0812">Transmembrane</keyword>
<dbReference type="Pfam" id="PF02518">
    <property type="entry name" value="HATPase_c"/>
    <property type="match status" value="1"/>
</dbReference>
<protein>
    <recommendedName>
        <fullName evidence="7">Histidine kinase domain-containing protein</fullName>
    </recommendedName>
</protein>
<dbReference type="PANTHER" id="PTHR34220">
    <property type="entry name" value="SENSOR HISTIDINE KINASE YPDA"/>
    <property type="match status" value="1"/>
</dbReference>
<dbReference type="SUPFAM" id="SSF55874">
    <property type="entry name" value="ATPase domain of HSP90 chaperone/DNA topoisomerase II/histidine kinase"/>
    <property type="match status" value="1"/>
</dbReference>
<evidence type="ECO:0000256" key="6">
    <source>
        <dbReference type="SAM" id="Phobius"/>
    </source>
</evidence>
<dbReference type="EMBL" id="NPCC01000033">
    <property type="protein sequence ID" value="PAE87575.1"/>
    <property type="molecule type" value="Genomic_DNA"/>
</dbReference>
<dbReference type="SMART" id="SM00387">
    <property type="entry name" value="HATPase_c"/>
    <property type="match status" value="1"/>
</dbReference>
<dbReference type="InterPro" id="IPR003594">
    <property type="entry name" value="HATPase_dom"/>
</dbReference>
<dbReference type="GO" id="GO:0000155">
    <property type="term" value="F:phosphorelay sensor kinase activity"/>
    <property type="evidence" value="ECO:0007669"/>
    <property type="project" value="InterPro"/>
</dbReference>
<feature type="transmembrane region" description="Helical" evidence="6">
    <location>
        <begin position="27"/>
        <end position="48"/>
    </location>
</feature>
<dbReference type="AlphaFoldDB" id="A0A268NX24"/>
<dbReference type="GO" id="GO:0016020">
    <property type="term" value="C:membrane"/>
    <property type="evidence" value="ECO:0007669"/>
    <property type="project" value="InterPro"/>
</dbReference>
<sequence>MLPTNIALTWLCDKVVAMFKKAKVKTILFLSIALFIIFLFFVVIGVSYRMVVSETIASTSAHQKELLHLYRNELDNQMKVLEETAVVISRNADLQAFINNRHEHFSYNRQRNNLHKYLHQVVLSSSMIDSIDIYMDNPPTFDSQYPIRFLSKIDMHSHPKNKEVNEANEVWLGEHDKHLTEEEKVVSYMCKLYSAKGTLKAMLVLNVRTRDFEALFVDRDHHANQRMLVGKNGEAIMAAHETDEEVGRIVAEHSFNQGGKRELDQGLAVWSALERADWFLVEVTPWGELTKGGKRITAVLIAISLVAIAGALLFALFLSTAFSKPILQLRQGFVQFGKSQKVNVPIGYQNEFGDLFEGFTEMTKEIHALHQSLEEEHRRKNEADITALQANINPHFLYNTLDQLNWMAIAKGQDEISEVIELMGKMLRIGLSKGKSFIPIADELDHIRYYMQIQQCTKSVDISFEIDVPSELHHYYVPKFTLQPIVENAIVHGFHRRQRGMIDISIRPYKQALQLQVKDDGVGFDQKEPIPRKNGYGLQNVAERLRAFFGEEGTITVYSAIGAGTTVLIEIPQKQTSDWGGVNKYVENGYYRRRRASN</sequence>
<dbReference type="Proteomes" id="UP000216207">
    <property type="component" value="Unassembled WGS sequence"/>
</dbReference>
<comment type="caution">
    <text evidence="8">The sequence shown here is derived from an EMBL/GenBank/DDBJ whole genome shotgun (WGS) entry which is preliminary data.</text>
</comment>
<accession>A0A268NX24</accession>
<feature type="transmembrane region" description="Helical" evidence="6">
    <location>
        <begin position="296"/>
        <end position="318"/>
    </location>
</feature>
<evidence type="ECO:0000313" key="8">
    <source>
        <dbReference type="EMBL" id="PAE87575.1"/>
    </source>
</evidence>
<evidence type="ECO:0000313" key="9">
    <source>
        <dbReference type="Proteomes" id="UP000216207"/>
    </source>
</evidence>
<dbReference type="Gene3D" id="6.10.340.10">
    <property type="match status" value="1"/>
</dbReference>
<dbReference type="InterPro" id="IPR036890">
    <property type="entry name" value="HATPase_C_sf"/>
</dbReference>
<dbReference type="InterPro" id="IPR005467">
    <property type="entry name" value="His_kinase_dom"/>
</dbReference>
<dbReference type="Gene3D" id="3.30.565.10">
    <property type="entry name" value="Histidine kinase-like ATPase, C-terminal domain"/>
    <property type="match status" value="1"/>
</dbReference>
<dbReference type="InterPro" id="IPR050640">
    <property type="entry name" value="Bact_2-comp_sensor_kinase"/>
</dbReference>
<evidence type="ECO:0000256" key="2">
    <source>
        <dbReference type="ARBA" id="ARBA00022741"/>
    </source>
</evidence>
<dbReference type="PROSITE" id="PS50109">
    <property type="entry name" value="HIS_KIN"/>
    <property type="match status" value="1"/>
</dbReference>
<evidence type="ECO:0000256" key="4">
    <source>
        <dbReference type="ARBA" id="ARBA00022840"/>
    </source>
</evidence>
<keyword evidence="6" id="KW-1133">Transmembrane helix</keyword>
<feature type="domain" description="Histidine kinase" evidence="7">
    <location>
        <begin position="482"/>
        <end position="575"/>
    </location>
</feature>
<dbReference type="PANTHER" id="PTHR34220:SF7">
    <property type="entry name" value="SENSOR HISTIDINE KINASE YPDA"/>
    <property type="match status" value="1"/>
</dbReference>
<keyword evidence="6" id="KW-0472">Membrane</keyword>
<name>A0A268NX24_SHOCL</name>